<dbReference type="EMBL" id="JBHUDD010000116">
    <property type="protein sequence ID" value="MFD1510493.1"/>
    <property type="molecule type" value="Genomic_DNA"/>
</dbReference>
<organism evidence="1 2">
    <name type="scientific">Lacimonas salitolerans</name>
    <dbReference type="NCBI Taxonomy" id="1323750"/>
    <lineage>
        <taxon>Bacteria</taxon>
        <taxon>Pseudomonadati</taxon>
        <taxon>Pseudomonadota</taxon>
        <taxon>Alphaproteobacteria</taxon>
        <taxon>Rhodobacterales</taxon>
        <taxon>Paracoccaceae</taxon>
        <taxon>Lacimonas</taxon>
    </lineage>
</organism>
<sequence>MWAKILDEINFFSSSLQAAQPTETTEPRKLTAWDFKKDILAKTAAYEKLWWIQESIYGCPTGIEGVLDGRSDQIERFVAFIDRNAQSLCEIEEQILAEIEKAHFRYEPYINPLIADRSIDEIRELNNEILFLDYHVFNGYQWKSAFMSVAAYCIKNLDNEHLKEIISIRENLPKILVPSRFVWVKAHWPVQGRTRCCCHDV</sequence>
<proteinExistence type="predicted"/>
<keyword evidence="2" id="KW-1185">Reference proteome</keyword>
<protein>
    <submittedName>
        <fullName evidence="1">Uncharacterized protein</fullName>
    </submittedName>
</protein>
<dbReference type="RefSeq" id="WP_379916719.1">
    <property type="nucleotide sequence ID" value="NZ_JBHUDD010000116.1"/>
</dbReference>
<feature type="non-terminal residue" evidence="1">
    <location>
        <position position="201"/>
    </location>
</feature>
<dbReference type="Proteomes" id="UP001597186">
    <property type="component" value="Unassembled WGS sequence"/>
</dbReference>
<reference evidence="2" key="1">
    <citation type="journal article" date="2019" name="Int. J. Syst. Evol. Microbiol.">
        <title>The Global Catalogue of Microorganisms (GCM) 10K type strain sequencing project: providing services to taxonomists for standard genome sequencing and annotation.</title>
        <authorList>
            <consortium name="The Broad Institute Genomics Platform"/>
            <consortium name="The Broad Institute Genome Sequencing Center for Infectious Disease"/>
            <person name="Wu L."/>
            <person name="Ma J."/>
        </authorList>
    </citation>
    <scope>NUCLEOTIDE SEQUENCE [LARGE SCALE GENOMIC DNA]</scope>
    <source>
        <strain evidence="2">CGMCC 1.12477</strain>
    </source>
</reference>
<name>A0ABW4EKG0_9RHOB</name>
<comment type="caution">
    <text evidence="1">The sequence shown here is derived from an EMBL/GenBank/DDBJ whole genome shotgun (WGS) entry which is preliminary data.</text>
</comment>
<evidence type="ECO:0000313" key="2">
    <source>
        <dbReference type="Proteomes" id="UP001597186"/>
    </source>
</evidence>
<accession>A0ABW4EKG0</accession>
<gene>
    <name evidence="1" type="ORF">ACFTOW_13925</name>
</gene>
<evidence type="ECO:0000313" key="1">
    <source>
        <dbReference type="EMBL" id="MFD1510493.1"/>
    </source>
</evidence>